<dbReference type="Pfam" id="PF03457">
    <property type="entry name" value="HA"/>
    <property type="match status" value="2"/>
</dbReference>
<dbReference type="Proteomes" id="UP000326464">
    <property type="component" value="Unassembled WGS sequence"/>
</dbReference>
<comment type="caution">
    <text evidence="2">The sequence shown here is derived from an EMBL/GenBank/DDBJ whole genome shotgun (WGS) entry which is preliminary data.</text>
</comment>
<protein>
    <recommendedName>
        <fullName evidence="1">Helicase-associated domain-containing protein</fullName>
    </recommendedName>
</protein>
<proteinExistence type="predicted"/>
<dbReference type="PANTHER" id="PTHR33418:SF1">
    <property type="entry name" value="HELICASE-ASSOCIATED DOMAIN-CONTAINING PROTEIN"/>
    <property type="match status" value="1"/>
</dbReference>
<keyword evidence="3" id="KW-1185">Reference proteome</keyword>
<reference evidence="3" key="1">
    <citation type="submission" date="2019-07" db="EMBL/GenBank/DDBJ databases">
        <title>Arthrobacter KR32 sp. nov., isolated from mountain cheese made of cows milk.</title>
        <authorList>
            <person name="Flegler A."/>
        </authorList>
    </citation>
    <scope>NUCLEOTIDE SEQUENCE [LARGE SCALE GENOMIC DNA]</scope>
    <source>
        <strain evidence="3">KR32</strain>
    </source>
</reference>
<dbReference type="Gene3D" id="6.10.140.530">
    <property type="match status" value="2"/>
</dbReference>
<dbReference type="EMBL" id="VJXX01000001">
    <property type="protein sequence ID" value="MPY09164.1"/>
    <property type="molecule type" value="Genomic_DNA"/>
</dbReference>
<name>A0A7X1NLL1_9MICC</name>
<feature type="domain" description="Helicase-associated" evidence="1">
    <location>
        <begin position="54"/>
        <end position="111"/>
    </location>
</feature>
<gene>
    <name evidence="2" type="ORF">FNH21_00155</name>
</gene>
<organism evidence="2 3">
    <name type="scientific">Arthrobacter bussei</name>
    <dbReference type="NCBI Taxonomy" id="2594179"/>
    <lineage>
        <taxon>Bacteria</taxon>
        <taxon>Bacillati</taxon>
        <taxon>Actinomycetota</taxon>
        <taxon>Actinomycetes</taxon>
        <taxon>Micrococcales</taxon>
        <taxon>Micrococcaceae</taxon>
        <taxon>Arthrobacter</taxon>
    </lineage>
</organism>
<evidence type="ECO:0000313" key="2">
    <source>
        <dbReference type="EMBL" id="MPY09164.1"/>
    </source>
</evidence>
<dbReference type="PANTHER" id="PTHR33418">
    <property type="entry name" value="HELICASE-ASSOCIATED"/>
    <property type="match status" value="1"/>
</dbReference>
<dbReference type="InterPro" id="IPR005114">
    <property type="entry name" value="Helicase_assoc"/>
</dbReference>
<sequence length="195" mass="23409">MIASWCRVTPARVRRAVEKQIRHSPSWFDQCLRIHDQPADLREKFNRPTREGLWWKHYNDVAAHVSAHGMLPSQNHGDHARVLYRWIEAQRRQNDAGNLTHDKLEALDRLGSWQGVRRGRPDEHWTRRLTELCLFHRSHGRLPMYDPVRRPEERLLAVWLIRQRTWERKGRLRLDRRHRLPAALPDWMPATPTTK</sequence>
<evidence type="ECO:0000259" key="1">
    <source>
        <dbReference type="Pfam" id="PF03457"/>
    </source>
</evidence>
<accession>A0A7X1NLL1</accession>
<evidence type="ECO:0000313" key="3">
    <source>
        <dbReference type="Proteomes" id="UP000326464"/>
    </source>
</evidence>
<dbReference type="OrthoDB" id="4947674at2"/>
<feature type="domain" description="Helicase-associated" evidence="1">
    <location>
        <begin position="122"/>
        <end position="180"/>
    </location>
</feature>
<dbReference type="AlphaFoldDB" id="A0A7X1NLL1"/>